<protein>
    <submittedName>
        <fullName evidence="2">Uncharacterized protein</fullName>
    </submittedName>
</protein>
<comment type="caution">
    <text evidence="2">The sequence shown here is derived from an EMBL/GenBank/DDBJ whole genome shotgun (WGS) entry which is preliminary data.</text>
</comment>
<proteinExistence type="predicted"/>
<gene>
    <name evidence="2" type="ORF">QBC37DRAFT_376199</name>
</gene>
<sequence>MCTYTLHEQFCRHCQKVINSDRLSVQTCQGKRQEMNGIRKQIEGLALIQNPPAAVASSSNQDKGKGRDTTPPPMPQSMSELQILPRVPSPKSRVRGVKKWLQRQEQGNQAQAQYSHFASGACTAGPGPSSTAFRRRNAPPLTPIKDTPMPSPFYTPQKSTGTSSKRKAQSLEDEDGDATQPVTPPSAKRHRRAMRQAGRDSAAPGPPDAPVFDFEGLNFPLPPPRQPVPMDIDMPSYNEQVDNDGDSDMGIAEGLVDCQMSDVDSFGSEIDLDGDINISDPVYEDAEEQDEVDDDDKSEEMELECIPRQVGVLMPGWGVCDGCARL</sequence>
<reference evidence="2" key="1">
    <citation type="journal article" date="2023" name="Mol. Phylogenet. Evol.">
        <title>Genome-scale phylogeny and comparative genomics of the fungal order Sordariales.</title>
        <authorList>
            <person name="Hensen N."/>
            <person name="Bonometti L."/>
            <person name="Westerberg I."/>
            <person name="Brannstrom I.O."/>
            <person name="Guillou S."/>
            <person name="Cros-Aarteil S."/>
            <person name="Calhoun S."/>
            <person name="Haridas S."/>
            <person name="Kuo A."/>
            <person name="Mondo S."/>
            <person name="Pangilinan J."/>
            <person name="Riley R."/>
            <person name="LaButti K."/>
            <person name="Andreopoulos B."/>
            <person name="Lipzen A."/>
            <person name="Chen C."/>
            <person name="Yan M."/>
            <person name="Daum C."/>
            <person name="Ng V."/>
            <person name="Clum A."/>
            <person name="Steindorff A."/>
            <person name="Ohm R.A."/>
            <person name="Martin F."/>
            <person name="Silar P."/>
            <person name="Natvig D.O."/>
            <person name="Lalanne C."/>
            <person name="Gautier V."/>
            <person name="Ament-Velasquez S.L."/>
            <person name="Kruys A."/>
            <person name="Hutchinson M.I."/>
            <person name="Powell A.J."/>
            <person name="Barry K."/>
            <person name="Miller A.N."/>
            <person name="Grigoriev I.V."/>
            <person name="Debuchy R."/>
            <person name="Gladieux P."/>
            <person name="Hiltunen Thoren M."/>
            <person name="Johannesson H."/>
        </authorList>
    </citation>
    <scope>NUCLEOTIDE SEQUENCE</scope>
    <source>
        <strain evidence="2">PSN293</strain>
    </source>
</reference>
<accession>A0AAN7B7V8</accession>
<dbReference type="EMBL" id="MU858152">
    <property type="protein sequence ID" value="KAK4211330.1"/>
    <property type="molecule type" value="Genomic_DNA"/>
</dbReference>
<reference evidence="2" key="2">
    <citation type="submission" date="2023-05" db="EMBL/GenBank/DDBJ databases">
        <authorList>
            <consortium name="Lawrence Berkeley National Laboratory"/>
            <person name="Steindorff A."/>
            <person name="Hensen N."/>
            <person name="Bonometti L."/>
            <person name="Westerberg I."/>
            <person name="Brannstrom I.O."/>
            <person name="Guillou S."/>
            <person name="Cros-Aarteil S."/>
            <person name="Calhoun S."/>
            <person name="Haridas S."/>
            <person name="Kuo A."/>
            <person name="Mondo S."/>
            <person name="Pangilinan J."/>
            <person name="Riley R."/>
            <person name="Labutti K."/>
            <person name="Andreopoulos B."/>
            <person name="Lipzen A."/>
            <person name="Chen C."/>
            <person name="Yanf M."/>
            <person name="Daum C."/>
            <person name="Ng V."/>
            <person name="Clum A."/>
            <person name="Ohm R."/>
            <person name="Martin F."/>
            <person name="Silar P."/>
            <person name="Natvig D."/>
            <person name="Lalanne C."/>
            <person name="Gautier V."/>
            <person name="Ament-Velasquez S.L."/>
            <person name="Kruys A."/>
            <person name="Hutchinson M.I."/>
            <person name="Powell A.J."/>
            <person name="Barry K."/>
            <person name="Miller A.N."/>
            <person name="Grigoriev I.V."/>
            <person name="Debuchy R."/>
            <person name="Gladieux P."/>
            <person name="Thoren M.H."/>
            <person name="Johannesson H."/>
        </authorList>
    </citation>
    <scope>NUCLEOTIDE SEQUENCE</scope>
    <source>
        <strain evidence="2">PSN293</strain>
    </source>
</reference>
<keyword evidence="3" id="KW-1185">Reference proteome</keyword>
<evidence type="ECO:0000256" key="1">
    <source>
        <dbReference type="SAM" id="MobiDB-lite"/>
    </source>
</evidence>
<feature type="compositionally biased region" description="Acidic residues" evidence="1">
    <location>
        <begin position="282"/>
        <end position="299"/>
    </location>
</feature>
<dbReference type="Proteomes" id="UP001301769">
    <property type="component" value="Unassembled WGS sequence"/>
</dbReference>
<feature type="region of interest" description="Disordered" evidence="1">
    <location>
        <begin position="52"/>
        <end position="210"/>
    </location>
</feature>
<organism evidence="2 3">
    <name type="scientific">Rhypophila decipiens</name>
    <dbReference type="NCBI Taxonomy" id="261697"/>
    <lineage>
        <taxon>Eukaryota</taxon>
        <taxon>Fungi</taxon>
        <taxon>Dikarya</taxon>
        <taxon>Ascomycota</taxon>
        <taxon>Pezizomycotina</taxon>
        <taxon>Sordariomycetes</taxon>
        <taxon>Sordariomycetidae</taxon>
        <taxon>Sordariales</taxon>
        <taxon>Naviculisporaceae</taxon>
        <taxon>Rhypophila</taxon>
    </lineage>
</organism>
<feature type="compositionally biased region" description="Low complexity" evidence="1">
    <location>
        <begin position="103"/>
        <end position="113"/>
    </location>
</feature>
<feature type="compositionally biased region" description="Basic residues" evidence="1">
    <location>
        <begin position="92"/>
        <end position="101"/>
    </location>
</feature>
<feature type="compositionally biased region" description="Polar residues" evidence="1">
    <location>
        <begin position="154"/>
        <end position="163"/>
    </location>
</feature>
<evidence type="ECO:0000313" key="2">
    <source>
        <dbReference type="EMBL" id="KAK4211330.1"/>
    </source>
</evidence>
<dbReference type="AlphaFoldDB" id="A0AAN7B7V8"/>
<feature type="region of interest" description="Disordered" evidence="1">
    <location>
        <begin position="271"/>
        <end position="299"/>
    </location>
</feature>
<name>A0AAN7B7V8_9PEZI</name>
<evidence type="ECO:0000313" key="3">
    <source>
        <dbReference type="Proteomes" id="UP001301769"/>
    </source>
</evidence>